<accession>A0ABV1JC80</accession>
<gene>
    <name evidence="5" type="ORF">AAA083_06825</name>
</gene>
<dbReference type="SUPFAM" id="SSF56784">
    <property type="entry name" value="HAD-like"/>
    <property type="match status" value="1"/>
</dbReference>
<dbReference type="Proteomes" id="UP001487305">
    <property type="component" value="Unassembled WGS sequence"/>
</dbReference>
<evidence type="ECO:0000256" key="3">
    <source>
        <dbReference type="ARBA" id="ARBA00022801"/>
    </source>
</evidence>
<name>A0ABV1JC80_9ACTN</name>
<dbReference type="PANTHER" id="PTHR43344:SF13">
    <property type="entry name" value="PHOSPHATASE RV3661-RELATED"/>
    <property type="match status" value="1"/>
</dbReference>
<keyword evidence="2" id="KW-0479">Metal-binding</keyword>
<dbReference type="InterPro" id="IPR023214">
    <property type="entry name" value="HAD_sf"/>
</dbReference>
<dbReference type="InterPro" id="IPR036412">
    <property type="entry name" value="HAD-like_sf"/>
</dbReference>
<dbReference type="InterPro" id="IPR050582">
    <property type="entry name" value="HAD-like_SerB"/>
</dbReference>
<evidence type="ECO:0000313" key="5">
    <source>
        <dbReference type="EMBL" id="MEQ3362686.1"/>
    </source>
</evidence>
<organism evidence="5 6">
    <name type="scientific">Raoultibacter massiliensis</name>
    <dbReference type="NCBI Taxonomy" id="1852371"/>
    <lineage>
        <taxon>Bacteria</taxon>
        <taxon>Bacillati</taxon>
        <taxon>Actinomycetota</taxon>
        <taxon>Coriobacteriia</taxon>
        <taxon>Eggerthellales</taxon>
        <taxon>Eggerthellaceae</taxon>
        <taxon>Raoultibacter</taxon>
    </lineage>
</organism>
<dbReference type="Pfam" id="PF12710">
    <property type="entry name" value="HAD"/>
    <property type="match status" value="1"/>
</dbReference>
<dbReference type="GO" id="GO:0016787">
    <property type="term" value="F:hydrolase activity"/>
    <property type="evidence" value="ECO:0007669"/>
    <property type="project" value="UniProtKB-KW"/>
</dbReference>
<proteinExistence type="inferred from homology"/>
<protein>
    <submittedName>
        <fullName evidence="5">HAD-IB family hydrolase</fullName>
    </submittedName>
</protein>
<dbReference type="InterPro" id="IPR006385">
    <property type="entry name" value="HAD_hydro_SerB1"/>
</dbReference>
<dbReference type="Gene3D" id="1.20.1440.100">
    <property type="entry name" value="SG protein - dephosphorylation function"/>
    <property type="match status" value="1"/>
</dbReference>
<evidence type="ECO:0000256" key="1">
    <source>
        <dbReference type="ARBA" id="ARBA00009184"/>
    </source>
</evidence>
<reference evidence="5 6" key="1">
    <citation type="submission" date="2024-04" db="EMBL/GenBank/DDBJ databases">
        <title>Human intestinal bacterial collection.</title>
        <authorList>
            <person name="Pauvert C."/>
            <person name="Hitch T.C.A."/>
            <person name="Clavel T."/>
        </authorList>
    </citation>
    <scope>NUCLEOTIDE SEQUENCE [LARGE SCALE GENOMIC DNA]</scope>
    <source>
        <strain evidence="5 6">CLA-KB-H42</strain>
    </source>
</reference>
<dbReference type="EMBL" id="JBBNOP010000005">
    <property type="protein sequence ID" value="MEQ3362686.1"/>
    <property type="molecule type" value="Genomic_DNA"/>
</dbReference>
<keyword evidence="3 5" id="KW-0378">Hydrolase</keyword>
<comment type="similarity">
    <text evidence="1">Belongs to the HAD-like hydrolase superfamily. SerB family.</text>
</comment>
<keyword evidence="6" id="KW-1185">Reference proteome</keyword>
<evidence type="ECO:0000256" key="2">
    <source>
        <dbReference type="ARBA" id="ARBA00022723"/>
    </source>
</evidence>
<dbReference type="RefSeq" id="WP_245874479.1">
    <property type="nucleotide sequence ID" value="NZ_JBBNOP010000005.1"/>
</dbReference>
<keyword evidence="4" id="KW-0460">Magnesium</keyword>
<evidence type="ECO:0000256" key="4">
    <source>
        <dbReference type="ARBA" id="ARBA00022842"/>
    </source>
</evidence>
<dbReference type="Gene3D" id="3.40.50.1000">
    <property type="entry name" value="HAD superfamily/HAD-like"/>
    <property type="match status" value="1"/>
</dbReference>
<comment type="caution">
    <text evidence="5">The sequence shown here is derived from an EMBL/GenBank/DDBJ whole genome shotgun (WGS) entry which is preliminary data.</text>
</comment>
<dbReference type="PANTHER" id="PTHR43344">
    <property type="entry name" value="PHOSPHOSERINE PHOSPHATASE"/>
    <property type="match status" value="1"/>
</dbReference>
<evidence type="ECO:0000313" key="6">
    <source>
        <dbReference type="Proteomes" id="UP001487305"/>
    </source>
</evidence>
<dbReference type="NCBIfam" id="TIGR01488">
    <property type="entry name" value="HAD-SF-IB"/>
    <property type="match status" value="1"/>
</dbReference>
<dbReference type="NCBIfam" id="TIGR01490">
    <property type="entry name" value="HAD-SF-IB-hyp1"/>
    <property type="match status" value="1"/>
</dbReference>
<sequence length="271" mass="30141">MADTRNEESASDPAISSDQMRVCAASEDGCPAAALETPEPADGAVQAAGAPVQLAVFDFDGTSISGNSPVMLVRYLMQHDMLENSVVLRILLWAAAYKLRLPQNESWVRGLVFRAFLGVRREDADAFMRTFYDEKVDRRFRKQADETMAAHAAAGHDVVIVSATFEPIILRAMELHRFSHQVSTRMRVDEAGCYTCEVEGLPVEGEEKIAAIRRYADERYGEGNWELGYAYGDHHSDCALLSSAKHAYAVTPDKPLARAARRKGWEILDWN</sequence>